<protein>
    <submittedName>
        <fullName evidence="1">Uncharacterized protein</fullName>
    </submittedName>
</protein>
<comment type="caution">
    <text evidence="1">The sequence shown here is derived from an EMBL/GenBank/DDBJ whole genome shotgun (WGS) entry which is preliminary data.</text>
</comment>
<proteinExistence type="predicted"/>
<organism evidence="1 2">
    <name type="scientific">Candidatus Uhrbacteria bacterium RIFOXYB2_FULL_45_11</name>
    <dbReference type="NCBI Taxonomy" id="1802421"/>
    <lineage>
        <taxon>Bacteria</taxon>
        <taxon>Candidatus Uhriibacteriota</taxon>
    </lineage>
</organism>
<dbReference type="STRING" id="1802421.A2318_04385"/>
<evidence type="ECO:0000313" key="2">
    <source>
        <dbReference type="Proteomes" id="UP000177331"/>
    </source>
</evidence>
<name>A0A1F7W943_9BACT</name>
<gene>
    <name evidence="1" type="ORF">A2318_04385</name>
</gene>
<accession>A0A1F7W943</accession>
<dbReference type="Proteomes" id="UP000177331">
    <property type="component" value="Unassembled WGS sequence"/>
</dbReference>
<dbReference type="EMBL" id="MGFD01000011">
    <property type="protein sequence ID" value="OGL99345.1"/>
    <property type="molecule type" value="Genomic_DNA"/>
</dbReference>
<reference evidence="1 2" key="1">
    <citation type="journal article" date="2016" name="Nat. Commun.">
        <title>Thousands of microbial genomes shed light on interconnected biogeochemical processes in an aquifer system.</title>
        <authorList>
            <person name="Anantharaman K."/>
            <person name="Brown C.T."/>
            <person name="Hug L.A."/>
            <person name="Sharon I."/>
            <person name="Castelle C.J."/>
            <person name="Probst A.J."/>
            <person name="Thomas B.C."/>
            <person name="Singh A."/>
            <person name="Wilkins M.J."/>
            <person name="Karaoz U."/>
            <person name="Brodie E.L."/>
            <person name="Williams K.H."/>
            <person name="Hubbard S.S."/>
            <person name="Banfield J.F."/>
        </authorList>
    </citation>
    <scope>NUCLEOTIDE SEQUENCE [LARGE SCALE GENOMIC DNA]</scope>
</reference>
<sequence>MINKKDPHLWIFFWSKYWLSISVRSFFLSQAISVDFIFHSQIFISNSPLSFATTGQKPIRFVLHLILDLLPSFLKRTLHNKPTSRVVEVEMSRLHHYCAVQNVFEDHLLSLCKNNLNRLGFEEYKNTT</sequence>
<dbReference type="AlphaFoldDB" id="A0A1F7W943"/>
<evidence type="ECO:0000313" key="1">
    <source>
        <dbReference type="EMBL" id="OGL99345.1"/>
    </source>
</evidence>